<accession>A0ABX7K766</accession>
<keyword evidence="3" id="KW-1185">Reference proteome</keyword>
<evidence type="ECO:0008006" key="4">
    <source>
        <dbReference type="Google" id="ProtNLM"/>
    </source>
</evidence>
<evidence type="ECO:0000313" key="3">
    <source>
        <dbReference type="Proteomes" id="UP000663637"/>
    </source>
</evidence>
<organism evidence="2 3">
    <name type="scientific">Tsuneonella flava</name>
    <dbReference type="NCBI Taxonomy" id="2055955"/>
    <lineage>
        <taxon>Bacteria</taxon>
        <taxon>Pseudomonadati</taxon>
        <taxon>Pseudomonadota</taxon>
        <taxon>Alphaproteobacteria</taxon>
        <taxon>Sphingomonadales</taxon>
        <taxon>Erythrobacteraceae</taxon>
        <taxon>Tsuneonella</taxon>
    </lineage>
</organism>
<dbReference type="EMBL" id="CP061510">
    <property type="protein sequence ID" value="QSB44070.1"/>
    <property type="molecule type" value="Genomic_DNA"/>
</dbReference>
<proteinExistence type="predicted"/>
<protein>
    <recommendedName>
        <fullName evidence="4">VCBS repeat-containing protein</fullName>
    </recommendedName>
</protein>
<feature type="region of interest" description="Disordered" evidence="1">
    <location>
        <begin position="1"/>
        <end position="20"/>
    </location>
</feature>
<reference evidence="2 3" key="1">
    <citation type="submission" date="2020-09" db="EMBL/GenBank/DDBJ databases">
        <title>Complete genome sequence of altererythrobacter flavus SS-21NJ, isolated from Dongying oil sludge in Shandong province.</title>
        <authorList>
            <person name="Sun S."/>
            <person name="Zhang Z."/>
        </authorList>
    </citation>
    <scope>NUCLEOTIDE SEQUENCE [LARGE SCALE GENOMIC DNA]</scope>
    <source>
        <strain evidence="2 3">SS-21NJ</strain>
    </source>
</reference>
<dbReference type="RefSeq" id="WP_205441407.1">
    <property type="nucleotide sequence ID" value="NZ_CP061510.1"/>
</dbReference>
<evidence type="ECO:0000256" key="1">
    <source>
        <dbReference type="SAM" id="MobiDB-lite"/>
    </source>
</evidence>
<sequence>MDDPRPPAAPGNGRGGEKARLSARPVVRLALCLLTAAAAVAATSAPVAAQSADGPAIPSGWVEDMRASGDLTGDGQPETVLIIRATDPARVIANDGLGANSLDTNPRRLLVFEKAAGGFRQIAAGDHMVPPSGSEDTPCLVDPLEDGGLSVSRRVLSLNLRFWTSCGSWGTSGNTYKFRLEGNRFRLIGFDRTEFMRNTGRGQQVSVNFLTLRKKTSPYSIESDAPGKARWSSIEPQRYYLDTLDIAECPQIDRETYLC</sequence>
<evidence type="ECO:0000313" key="2">
    <source>
        <dbReference type="EMBL" id="QSB44070.1"/>
    </source>
</evidence>
<gene>
    <name evidence="2" type="ORF">IDJ81_12085</name>
</gene>
<dbReference type="Proteomes" id="UP000663637">
    <property type="component" value="Chromosome"/>
</dbReference>
<name>A0ABX7K766_9SPHN</name>